<dbReference type="STRING" id="930991.A0A0D0E742"/>
<feature type="transmembrane region" description="Helical" evidence="2">
    <location>
        <begin position="70"/>
        <end position="92"/>
    </location>
</feature>
<feature type="region of interest" description="Disordered" evidence="1">
    <location>
        <begin position="172"/>
        <end position="194"/>
    </location>
</feature>
<evidence type="ECO:0000313" key="4">
    <source>
        <dbReference type="Proteomes" id="UP000054538"/>
    </source>
</evidence>
<feature type="transmembrane region" description="Helical" evidence="2">
    <location>
        <begin position="37"/>
        <end position="58"/>
    </location>
</feature>
<dbReference type="HOGENOM" id="CLU_083413_1_0_1"/>
<reference evidence="3 4" key="1">
    <citation type="submission" date="2014-04" db="EMBL/GenBank/DDBJ databases">
        <authorList>
            <consortium name="DOE Joint Genome Institute"/>
            <person name="Kuo A."/>
            <person name="Kohler A."/>
            <person name="Jargeat P."/>
            <person name="Nagy L.G."/>
            <person name="Floudas D."/>
            <person name="Copeland A."/>
            <person name="Barry K.W."/>
            <person name="Cichocki N."/>
            <person name="Veneault-Fourrey C."/>
            <person name="LaButti K."/>
            <person name="Lindquist E.A."/>
            <person name="Lipzen A."/>
            <person name="Lundell T."/>
            <person name="Morin E."/>
            <person name="Murat C."/>
            <person name="Sun H."/>
            <person name="Tunlid A."/>
            <person name="Henrissat B."/>
            <person name="Grigoriev I.V."/>
            <person name="Hibbett D.S."/>
            <person name="Martin F."/>
            <person name="Nordberg H.P."/>
            <person name="Cantor M.N."/>
            <person name="Hua S.X."/>
        </authorList>
    </citation>
    <scope>NUCLEOTIDE SEQUENCE [LARGE SCALE GENOMIC DNA]</scope>
    <source>
        <strain evidence="3 4">Ve08.2h10</strain>
    </source>
</reference>
<evidence type="ECO:0008006" key="5">
    <source>
        <dbReference type="Google" id="ProtNLM"/>
    </source>
</evidence>
<feature type="compositionally biased region" description="Polar residues" evidence="1">
    <location>
        <begin position="216"/>
        <end position="228"/>
    </location>
</feature>
<evidence type="ECO:0000313" key="3">
    <source>
        <dbReference type="EMBL" id="KIL01012.1"/>
    </source>
</evidence>
<protein>
    <recommendedName>
        <fullName evidence="5">MARVEL domain-containing protein</fullName>
    </recommendedName>
</protein>
<proteinExistence type="predicted"/>
<keyword evidence="2" id="KW-0472">Membrane</keyword>
<accession>A0A0D0E742</accession>
<name>A0A0D0E742_9AGAM</name>
<sequence>MGAISVIRIVVLALSTVFSVVVLGLAAHLLWLTSYWFAIYFIFCALGVAAAGLSLLTLPVMLVTDFIRRGAFTSMVVVELVWLFILWILWVATAAEAVNTSTYYFPYGCIDGGDPIVLQACHEVQAIEAFSFLVFIILLVYTVLLLISALVAASRGDRVWLSSVRETTFFRSSNPPAQQHPMGQYNGTPAPQHQAVPQQYVGTPVQPQYIGSPVQPQYTGSTVPSQQPYPGIPGAHSQAISV</sequence>
<evidence type="ECO:0000256" key="1">
    <source>
        <dbReference type="SAM" id="MobiDB-lite"/>
    </source>
</evidence>
<keyword evidence="2" id="KW-1133">Transmembrane helix</keyword>
<feature type="transmembrane region" description="Helical" evidence="2">
    <location>
        <begin position="132"/>
        <end position="153"/>
    </location>
</feature>
<feature type="compositionally biased region" description="Polar residues" evidence="1">
    <location>
        <begin position="185"/>
        <end position="194"/>
    </location>
</feature>
<dbReference type="InParanoid" id="A0A0D0E742"/>
<feature type="region of interest" description="Disordered" evidence="1">
    <location>
        <begin position="216"/>
        <end position="242"/>
    </location>
</feature>
<keyword evidence="4" id="KW-1185">Reference proteome</keyword>
<gene>
    <name evidence="3" type="ORF">PAXRUDRAFT_821019</name>
</gene>
<evidence type="ECO:0000256" key="2">
    <source>
        <dbReference type="SAM" id="Phobius"/>
    </source>
</evidence>
<dbReference type="OrthoDB" id="3364107at2759"/>
<dbReference type="EMBL" id="KN824823">
    <property type="protein sequence ID" value="KIL01012.1"/>
    <property type="molecule type" value="Genomic_DNA"/>
</dbReference>
<dbReference type="AlphaFoldDB" id="A0A0D0E742"/>
<reference evidence="4" key="2">
    <citation type="submission" date="2015-01" db="EMBL/GenBank/DDBJ databases">
        <title>Evolutionary Origins and Diversification of the Mycorrhizal Mutualists.</title>
        <authorList>
            <consortium name="DOE Joint Genome Institute"/>
            <consortium name="Mycorrhizal Genomics Consortium"/>
            <person name="Kohler A."/>
            <person name="Kuo A."/>
            <person name="Nagy L.G."/>
            <person name="Floudas D."/>
            <person name="Copeland A."/>
            <person name="Barry K.W."/>
            <person name="Cichocki N."/>
            <person name="Veneault-Fourrey C."/>
            <person name="LaButti K."/>
            <person name="Lindquist E.A."/>
            <person name="Lipzen A."/>
            <person name="Lundell T."/>
            <person name="Morin E."/>
            <person name="Murat C."/>
            <person name="Riley R."/>
            <person name="Ohm R."/>
            <person name="Sun H."/>
            <person name="Tunlid A."/>
            <person name="Henrissat B."/>
            <person name="Grigoriev I.V."/>
            <person name="Hibbett D.S."/>
            <person name="Martin F."/>
        </authorList>
    </citation>
    <scope>NUCLEOTIDE SEQUENCE [LARGE SCALE GENOMIC DNA]</scope>
    <source>
        <strain evidence="4">Ve08.2h10</strain>
    </source>
</reference>
<keyword evidence="2" id="KW-0812">Transmembrane</keyword>
<dbReference type="Proteomes" id="UP000054538">
    <property type="component" value="Unassembled WGS sequence"/>
</dbReference>
<feature type="transmembrane region" description="Helical" evidence="2">
    <location>
        <begin position="7"/>
        <end position="31"/>
    </location>
</feature>
<organism evidence="3 4">
    <name type="scientific">Paxillus rubicundulus Ve08.2h10</name>
    <dbReference type="NCBI Taxonomy" id="930991"/>
    <lineage>
        <taxon>Eukaryota</taxon>
        <taxon>Fungi</taxon>
        <taxon>Dikarya</taxon>
        <taxon>Basidiomycota</taxon>
        <taxon>Agaricomycotina</taxon>
        <taxon>Agaricomycetes</taxon>
        <taxon>Agaricomycetidae</taxon>
        <taxon>Boletales</taxon>
        <taxon>Paxilineae</taxon>
        <taxon>Paxillaceae</taxon>
        <taxon>Paxillus</taxon>
    </lineage>
</organism>